<reference evidence="4" key="2">
    <citation type="journal article" date="2004" name="Genome Res.">
        <title>Gene loss and movement in the maize genome.</title>
        <authorList>
            <person name="Lai J."/>
            <person name="Ma J."/>
            <person name="Swigonova Z."/>
            <person name="Ramakrishna W."/>
            <person name="Linton E."/>
            <person name="Llaca V."/>
            <person name="Tanyolac B."/>
            <person name="Park Y.J."/>
            <person name="Jeong O.Y."/>
            <person name="Bennetzen J.L."/>
            <person name="Messing J."/>
        </authorList>
    </citation>
    <scope>NUCLEOTIDE SEQUENCE</scope>
</reference>
<dbReference type="EMBL" id="AF466200">
    <property type="protein sequence ID" value="AAL73525.1"/>
    <property type="molecule type" value="Genomic_DNA"/>
</dbReference>
<proteinExistence type="predicted"/>
<dbReference type="InterPro" id="IPR001810">
    <property type="entry name" value="F-box_dom"/>
</dbReference>
<name>Q8W0T3_SORBI</name>
<evidence type="ECO:0000259" key="3">
    <source>
        <dbReference type="Pfam" id="PF23622"/>
    </source>
</evidence>
<dbReference type="PANTHER" id="PTHR34145:SF46">
    <property type="entry name" value="OS06G0716467 PROTEIN"/>
    <property type="match status" value="1"/>
</dbReference>
<dbReference type="InterPro" id="IPR036047">
    <property type="entry name" value="F-box-like_dom_sf"/>
</dbReference>
<evidence type="ECO:0000256" key="1">
    <source>
        <dbReference type="SAM" id="MobiDB-lite"/>
    </source>
</evidence>
<dbReference type="SUPFAM" id="SSF81383">
    <property type="entry name" value="F-box domain"/>
    <property type="match status" value="1"/>
</dbReference>
<dbReference type="AlphaFoldDB" id="Q8W0T3"/>
<dbReference type="InterPro" id="IPR055357">
    <property type="entry name" value="LRR_At1g61320_AtMIF1"/>
</dbReference>
<feature type="domain" description="At1g61320/AtMIF1 LRR" evidence="3">
    <location>
        <begin position="132"/>
        <end position="479"/>
    </location>
</feature>
<feature type="domain" description="F-box" evidence="2">
    <location>
        <begin position="73"/>
        <end position="102"/>
    </location>
</feature>
<reference evidence="4" key="1">
    <citation type="journal article" date="2004" name="Genome Res.">
        <title>Close split of sorghum and maize genome progenitors.</title>
        <authorList>
            <person name="Swigonova Z."/>
            <person name="Lai J."/>
            <person name="Ma J."/>
            <person name="Ramakrishna W."/>
            <person name="Llaca V."/>
            <person name="Bennetzen J.L."/>
            <person name="Messing J."/>
        </authorList>
    </citation>
    <scope>NUCLEOTIDE SEQUENCE</scope>
</reference>
<reference evidence="4" key="3">
    <citation type="submission" date="2004-02" db="EMBL/GenBank/DDBJ databases">
        <title>Extensive shuffling of gene order in genomes of the grass family.</title>
        <authorList>
            <person name="Lai J."/>
            <person name="Swigonova Z."/>
            <person name="Ma J."/>
            <person name="Ramakrishna W."/>
            <person name="Bennetzen J.L."/>
            <person name="Messing J."/>
        </authorList>
    </citation>
    <scope>NUCLEOTIDE SEQUENCE</scope>
</reference>
<protein>
    <submittedName>
        <fullName evidence="4">Uncharacterized protein</fullName>
    </submittedName>
</protein>
<dbReference type="SUPFAM" id="SSF52047">
    <property type="entry name" value="RNI-like"/>
    <property type="match status" value="1"/>
</dbReference>
<dbReference type="Pfam" id="PF23622">
    <property type="entry name" value="LRR_At1g61320_AtMIF1"/>
    <property type="match status" value="1"/>
</dbReference>
<evidence type="ECO:0000259" key="2">
    <source>
        <dbReference type="Pfam" id="PF00646"/>
    </source>
</evidence>
<sequence>MEGETAAKRRKLEHHRGLSDADAPGLSSFHMEDLPELFVAKEKKKIEVQRVTSIICMQTTEYFVITLPGIQPLILSLLSLKEAARTSIVSRKWRMIWTRHPNLCFDGTKKRPNYEDCVKIERAKFIETVNSVVQQHSGIGLNKFSIRCSLPKNSSDHLDMWIRFAAAAKAKIIDINLWSKRYIGGPIKEQYLFPLENLGAQDGPFIQALFLTDISIKPHLDMRGFTKLRRLLLDLVHITGDLPGLLSNCCSLEDLELIACSGVTDLNIPHRLDKLRHLLISHMDIQMVDFHVTGLAHFEYKGGVIPIQLHGCSKLEKATITFKQDNKTLGHAFTAIPSISEVKVLNMHADMEAYHPVWVSQGHMVTTRPTYMFANLRHLTCEIKIFTRGPNEHSGLLQLAHYLSFAPQLETLQLHMLYEICRFSWEGEATGEEAASCMRRLDRLKTVYMSGFRCYRPQVELLCGILAKSPALEHVTLQPKVMLACARVLNMCILEYEIWRWARSASERFGRAITVVRSDGCCREDEQVRPCSV</sequence>
<dbReference type="Gene3D" id="3.80.10.10">
    <property type="entry name" value="Ribonuclease Inhibitor"/>
    <property type="match status" value="1"/>
</dbReference>
<dbReference type="InterPro" id="IPR053772">
    <property type="entry name" value="At1g61320/At1g61330-like"/>
</dbReference>
<dbReference type="Pfam" id="PF00646">
    <property type="entry name" value="F-box"/>
    <property type="match status" value="1"/>
</dbReference>
<dbReference type="InterPro" id="IPR032675">
    <property type="entry name" value="LRR_dom_sf"/>
</dbReference>
<accession>Q8W0T3</accession>
<evidence type="ECO:0000313" key="4">
    <source>
        <dbReference type="EMBL" id="AAL73525.1"/>
    </source>
</evidence>
<dbReference type="PANTHER" id="PTHR34145">
    <property type="entry name" value="OS02G0105600 PROTEIN"/>
    <property type="match status" value="1"/>
</dbReference>
<organism evidence="4">
    <name type="scientific">Sorghum bicolor</name>
    <name type="common">Sorghum</name>
    <name type="synonym">Sorghum vulgare</name>
    <dbReference type="NCBI Taxonomy" id="4558"/>
    <lineage>
        <taxon>Eukaryota</taxon>
        <taxon>Viridiplantae</taxon>
        <taxon>Streptophyta</taxon>
        <taxon>Embryophyta</taxon>
        <taxon>Tracheophyta</taxon>
        <taxon>Spermatophyta</taxon>
        <taxon>Magnoliopsida</taxon>
        <taxon>Liliopsida</taxon>
        <taxon>Poales</taxon>
        <taxon>Poaceae</taxon>
        <taxon>PACMAD clade</taxon>
        <taxon>Panicoideae</taxon>
        <taxon>Andropogonodae</taxon>
        <taxon>Andropogoneae</taxon>
        <taxon>Sorghinae</taxon>
        <taxon>Sorghum</taxon>
    </lineage>
</organism>
<dbReference type="ExpressionAtlas" id="Q8W0T3">
    <property type="expression patterns" value="baseline and differential"/>
</dbReference>
<gene>
    <name evidence="4" type="ORF">S250_18C08.11</name>
</gene>
<feature type="region of interest" description="Disordered" evidence="1">
    <location>
        <begin position="1"/>
        <end position="24"/>
    </location>
</feature>